<accession>A0A1X7J7U2</accession>
<keyword evidence="2" id="KW-1185">Reference proteome</keyword>
<organism evidence="1 2">
    <name type="scientific">Sphingobacterium psychroaquaticum</name>
    <dbReference type="NCBI Taxonomy" id="561061"/>
    <lineage>
        <taxon>Bacteria</taxon>
        <taxon>Pseudomonadati</taxon>
        <taxon>Bacteroidota</taxon>
        <taxon>Sphingobacteriia</taxon>
        <taxon>Sphingobacteriales</taxon>
        <taxon>Sphingobacteriaceae</taxon>
        <taxon>Sphingobacterium</taxon>
    </lineage>
</organism>
<dbReference type="EMBL" id="FXAU01000002">
    <property type="protein sequence ID" value="SMG23552.1"/>
    <property type="molecule type" value="Genomic_DNA"/>
</dbReference>
<proteinExistence type="predicted"/>
<evidence type="ECO:0000313" key="1">
    <source>
        <dbReference type="EMBL" id="SMG23552.1"/>
    </source>
</evidence>
<dbReference type="STRING" id="561061.SAMN05660862_1556"/>
<dbReference type="Proteomes" id="UP000192980">
    <property type="component" value="Unassembled WGS sequence"/>
</dbReference>
<name>A0A1X7J7U2_9SPHI</name>
<gene>
    <name evidence="1" type="ORF">SAMN05660862_1556</name>
</gene>
<protein>
    <submittedName>
        <fullName evidence="1">Uncharacterized protein</fullName>
    </submittedName>
</protein>
<dbReference type="AlphaFoldDB" id="A0A1X7J7U2"/>
<sequence>MIIEKFKNVKSRITFMGYWGNGKGLYLSYCFDYLYLKFSLAKLVS</sequence>
<evidence type="ECO:0000313" key="2">
    <source>
        <dbReference type="Proteomes" id="UP000192980"/>
    </source>
</evidence>
<reference evidence="1 2" key="1">
    <citation type="submission" date="2017-04" db="EMBL/GenBank/DDBJ databases">
        <authorList>
            <person name="Afonso C.L."/>
            <person name="Miller P.J."/>
            <person name="Scott M.A."/>
            <person name="Spackman E."/>
            <person name="Goraichik I."/>
            <person name="Dimitrov K.M."/>
            <person name="Suarez D.L."/>
            <person name="Swayne D.E."/>
        </authorList>
    </citation>
    <scope>NUCLEOTIDE SEQUENCE [LARGE SCALE GENOMIC DNA]</scope>
    <source>
        <strain evidence="1 2">DSM 22418</strain>
    </source>
</reference>